<evidence type="ECO:0000256" key="2">
    <source>
        <dbReference type="ARBA" id="ARBA00023002"/>
    </source>
</evidence>
<feature type="transmembrane region" description="Helical" evidence="4">
    <location>
        <begin position="6"/>
        <end position="29"/>
    </location>
</feature>
<dbReference type="InterPro" id="IPR002347">
    <property type="entry name" value="SDR_fam"/>
</dbReference>
<evidence type="ECO:0000256" key="3">
    <source>
        <dbReference type="RuleBase" id="RU000363"/>
    </source>
</evidence>
<dbReference type="Pfam" id="PF00106">
    <property type="entry name" value="adh_short"/>
    <property type="match status" value="1"/>
</dbReference>
<dbReference type="Proteomes" id="UP000324767">
    <property type="component" value="Unassembled WGS sequence"/>
</dbReference>
<evidence type="ECO:0000313" key="7">
    <source>
        <dbReference type="Proteomes" id="UP000192927"/>
    </source>
</evidence>
<evidence type="ECO:0000256" key="1">
    <source>
        <dbReference type="ARBA" id="ARBA00006484"/>
    </source>
</evidence>
<name>A0A1W5CX42_9LECA</name>
<dbReference type="GO" id="GO:0005783">
    <property type="term" value="C:endoplasmic reticulum"/>
    <property type="evidence" value="ECO:0007669"/>
    <property type="project" value="TreeGrafter"/>
</dbReference>
<dbReference type="OrthoDB" id="47007at2759"/>
<dbReference type="PRINTS" id="PR00080">
    <property type="entry name" value="SDRFAMILY"/>
</dbReference>
<dbReference type="InterPro" id="IPR051019">
    <property type="entry name" value="VLCFA-Steroid_DH"/>
</dbReference>
<evidence type="ECO:0000256" key="4">
    <source>
        <dbReference type="SAM" id="Phobius"/>
    </source>
</evidence>
<keyword evidence="4" id="KW-0812">Transmembrane</keyword>
<dbReference type="Gene3D" id="3.40.50.720">
    <property type="entry name" value="NAD(P)-binding Rossmann-like Domain"/>
    <property type="match status" value="1"/>
</dbReference>
<evidence type="ECO:0000313" key="5">
    <source>
        <dbReference type="EMBL" id="KAA6410267.1"/>
    </source>
</evidence>
<reference evidence="5 8" key="3">
    <citation type="submission" date="2019-09" db="EMBL/GenBank/DDBJ databases">
        <title>The hologenome of the rock-dwelling lichen Lasallia pustulata.</title>
        <authorList>
            <person name="Greshake Tzovaras B."/>
            <person name="Segers F."/>
            <person name="Bicker A."/>
            <person name="Dal Grande F."/>
            <person name="Otte J."/>
            <person name="Hankeln T."/>
            <person name="Schmitt I."/>
            <person name="Ebersberger I."/>
        </authorList>
    </citation>
    <scope>NUCLEOTIDE SEQUENCE [LARGE SCALE GENOMIC DNA]</scope>
    <source>
        <strain evidence="5">A1-1</strain>
    </source>
</reference>
<accession>A0A1W5CX42</accession>
<dbReference type="PANTHER" id="PTHR43899">
    <property type="entry name" value="RH59310P"/>
    <property type="match status" value="1"/>
</dbReference>
<proteinExistence type="inferred from homology"/>
<reference evidence="7" key="1">
    <citation type="submission" date="2017-03" db="EMBL/GenBank/DDBJ databases">
        <authorList>
            <person name="Sharma R."/>
            <person name="Thines M."/>
        </authorList>
    </citation>
    <scope>NUCLEOTIDE SEQUENCE [LARGE SCALE GENOMIC DNA]</scope>
</reference>
<dbReference type="PRINTS" id="PR00081">
    <property type="entry name" value="GDHRDH"/>
</dbReference>
<dbReference type="AlphaFoldDB" id="A0A1W5CX42"/>
<dbReference type="GO" id="GO:0016491">
    <property type="term" value="F:oxidoreductase activity"/>
    <property type="evidence" value="ECO:0007669"/>
    <property type="project" value="UniProtKB-KW"/>
</dbReference>
<keyword evidence="2" id="KW-0560">Oxidoreductase</keyword>
<dbReference type="PIRSF" id="PIRSF000126">
    <property type="entry name" value="11-beta-HSD1"/>
    <property type="match status" value="1"/>
</dbReference>
<dbReference type="PANTHER" id="PTHR43899:SF13">
    <property type="entry name" value="RH59310P"/>
    <property type="match status" value="1"/>
</dbReference>
<dbReference type="EMBL" id="FWEW01000719">
    <property type="protein sequence ID" value="SLM35443.1"/>
    <property type="molecule type" value="Genomic_DNA"/>
</dbReference>
<comment type="similarity">
    <text evidence="1 3">Belongs to the short-chain dehydrogenases/reductases (SDR) family.</text>
</comment>
<keyword evidence="4" id="KW-0472">Membrane</keyword>
<organism evidence="6 7">
    <name type="scientific">Lasallia pustulata</name>
    <dbReference type="NCBI Taxonomy" id="136370"/>
    <lineage>
        <taxon>Eukaryota</taxon>
        <taxon>Fungi</taxon>
        <taxon>Dikarya</taxon>
        <taxon>Ascomycota</taxon>
        <taxon>Pezizomycotina</taxon>
        <taxon>Lecanoromycetes</taxon>
        <taxon>OSLEUM clade</taxon>
        <taxon>Umbilicariomycetidae</taxon>
        <taxon>Umbilicariales</taxon>
        <taxon>Umbilicariaceae</taxon>
        <taxon>Lasallia</taxon>
    </lineage>
</organism>
<dbReference type="EMBL" id="VXIT01000009">
    <property type="protein sequence ID" value="KAA6410267.1"/>
    <property type="molecule type" value="Genomic_DNA"/>
</dbReference>
<keyword evidence="4" id="KW-1133">Transmembrane helix</keyword>
<reference evidence="6" key="2">
    <citation type="submission" date="2017-03" db="EMBL/GenBank/DDBJ databases">
        <authorList>
            <person name="Afonso C.L."/>
            <person name="Miller P.J."/>
            <person name="Scott M.A."/>
            <person name="Spackman E."/>
            <person name="Goraichik I."/>
            <person name="Dimitrov K.M."/>
            <person name="Suarez D.L."/>
            <person name="Swayne D.E."/>
        </authorList>
    </citation>
    <scope>NUCLEOTIDE SEQUENCE [LARGE SCALE GENOMIC DNA]</scope>
</reference>
<dbReference type="SUPFAM" id="SSF51735">
    <property type="entry name" value="NAD(P)-binding Rossmann-fold domains"/>
    <property type="match status" value="1"/>
</dbReference>
<gene>
    <name evidence="5" type="ORF">FRX48_05688</name>
</gene>
<sequence>MISKLFFYLGLFTAAKYLSQLLSFIYLFVRTSSLPRYLHSTSSWALVTGSSDGLGRGFAEELCDQGFNVVLHGRNPAKLERLKADLNRDFPGRSIRIAVADSLQSDRAGAIQAVIDVVQDLNLTVLVNNVGGTLGIVTPTFKMFERQTSREVDDGIQLNLGFATRLTHALLPILQRNQPSLIINISSAAGIMSMPYLVVYSSSKAYNVSFSRHLSAELKVEGKDIEVLGIIVGDTVTPGGRPGTVVSLMTPSPRTMARATLQKVGCGREVVPGYMMHALQIYGVSCLPGWLSASLLAKAMKKFKEDAEAYAKRA</sequence>
<evidence type="ECO:0000313" key="6">
    <source>
        <dbReference type="EMBL" id="SLM35443.1"/>
    </source>
</evidence>
<dbReference type="Proteomes" id="UP000192927">
    <property type="component" value="Unassembled WGS sequence"/>
</dbReference>
<protein>
    <submittedName>
        <fullName evidence="6">Short-chain dehydrogenase/reductase SDR</fullName>
    </submittedName>
</protein>
<dbReference type="InterPro" id="IPR036291">
    <property type="entry name" value="NAD(P)-bd_dom_sf"/>
</dbReference>
<evidence type="ECO:0000313" key="8">
    <source>
        <dbReference type="Proteomes" id="UP000324767"/>
    </source>
</evidence>
<keyword evidence="7" id="KW-1185">Reference proteome</keyword>